<reference evidence="8" key="1">
    <citation type="journal article" date="2014" name="Int. J. Syst. Evol. Microbiol.">
        <title>Complete genome of a new Firmicutes species belonging to the dominant human colonic microbiota ('Ruminococcus bicirculans') reveals two chromosomes and a selective capacity to utilize plant glucans.</title>
        <authorList>
            <consortium name="NISC Comparative Sequencing Program"/>
            <person name="Wegmann U."/>
            <person name="Louis P."/>
            <person name="Goesmann A."/>
            <person name="Henrissat B."/>
            <person name="Duncan S.H."/>
            <person name="Flint H.J."/>
        </authorList>
    </citation>
    <scope>NUCLEOTIDE SEQUENCE</scope>
    <source>
        <strain evidence="8">JCM 13006</strain>
    </source>
</reference>
<keyword evidence="2" id="KW-0479">Metal-binding</keyword>
<protein>
    <submittedName>
        <fullName evidence="8">Transposase family protein</fullName>
    </submittedName>
</protein>
<feature type="domain" description="Transposase Helix-turn-helix" evidence="4">
    <location>
        <begin position="31"/>
        <end position="80"/>
    </location>
</feature>
<dbReference type="InterPro" id="IPR027805">
    <property type="entry name" value="Transposase_HTH_dom"/>
</dbReference>
<proteinExistence type="predicted"/>
<evidence type="ECO:0000313" key="9">
    <source>
        <dbReference type="EMBL" id="GAA4885785.1"/>
    </source>
</evidence>
<evidence type="ECO:0000313" key="7">
    <source>
        <dbReference type="EMBL" id="GAA4832372.1"/>
    </source>
</evidence>
<evidence type="ECO:0000256" key="2">
    <source>
        <dbReference type="ARBA" id="ARBA00022723"/>
    </source>
</evidence>
<dbReference type="RefSeq" id="WP_345694664.1">
    <property type="nucleotide sequence ID" value="NZ_BAABIS010000001.1"/>
</dbReference>
<evidence type="ECO:0000313" key="5">
    <source>
        <dbReference type="EMBL" id="GAA4830221.1"/>
    </source>
</evidence>
<dbReference type="EMBL" id="BAABIS010000001">
    <property type="protein sequence ID" value="GAA4830299.1"/>
    <property type="molecule type" value="Genomic_DNA"/>
</dbReference>
<comment type="caution">
    <text evidence="8">The sequence shown here is derived from an EMBL/GenBank/DDBJ whole genome shotgun (WGS) entry which is preliminary data.</text>
</comment>
<name>A0ABP9DC10_9ACTN</name>
<dbReference type="EMBL" id="BAABIS010000001">
    <property type="protein sequence ID" value="GAA4885785.1"/>
    <property type="molecule type" value="Genomic_DNA"/>
</dbReference>
<dbReference type="EMBL" id="BAABIS010000001">
    <property type="protein sequence ID" value="GAA4885868.1"/>
    <property type="molecule type" value="Genomic_DNA"/>
</dbReference>
<evidence type="ECO:0000313" key="8">
    <source>
        <dbReference type="EMBL" id="GAA4834784.1"/>
    </source>
</evidence>
<dbReference type="Proteomes" id="UP001501752">
    <property type="component" value="Unassembled WGS sequence"/>
</dbReference>
<reference evidence="8" key="3">
    <citation type="submission" date="2023-12" db="EMBL/GenBank/DDBJ databases">
        <authorList>
            <person name="Sun Q."/>
            <person name="Inoue M."/>
        </authorList>
    </citation>
    <scope>NUCLEOTIDE SEQUENCE</scope>
    <source>
        <strain evidence="8">JCM 13006</strain>
    </source>
</reference>
<gene>
    <name evidence="5" type="ORF">GCM10023235_00200</name>
    <name evidence="6" type="ORF">GCM10023235_00300</name>
    <name evidence="7" type="ORF">GCM10023235_03390</name>
    <name evidence="8" type="ORF">GCM10023235_06790</name>
    <name evidence="9" type="ORF">GCM10023235_78610</name>
    <name evidence="10" type="ORF">GCM10023235_78710</name>
</gene>
<evidence type="ECO:0000259" key="4">
    <source>
        <dbReference type="Pfam" id="PF13613"/>
    </source>
</evidence>
<accession>A0ABP9DC10</accession>
<dbReference type="Pfam" id="PF13359">
    <property type="entry name" value="DDE_Tnp_4"/>
    <property type="match status" value="1"/>
</dbReference>
<dbReference type="InterPro" id="IPR027806">
    <property type="entry name" value="HARBI1_dom"/>
</dbReference>
<comment type="cofactor">
    <cofactor evidence="1">
        <name>a divalent metal cation</name>
        <dbReference type="ChEBI" id="CHEBI:60240"/>
    </cofactor>
</comment>
<organism evidence="8 11">
    <name type="scientific">Kitasatospora terrestris</name>
    <dbReference type="NCBI Taxonomy" id="258051"/>
    <lineage>
        <taxon>Bacteria</taxon>
        <taxon>Bacillati</taxon>
        <taxon>Actinomycetota</taxon>
        <taxon>Actinomycetes</taxon>
        <taxon>Kitasatosporales</taxon>
        <taxon>Streptomycetaceae</taxon>
        <taxon>Kitasatospora</taxon>
    </lineage>
</organism>
<dbReference type="Pfam" id="PF13613">
    <property type="entry name" value="HTH_Tnp_4"/>
    <property type="match status" value="1"/>
</dbReference>
<evidence type="ECO:0000313" key="10">
    <source>
        <dbReference type="EMBL" id="GAA4885868.1"/>
    </source>
</evidence>
<dbReference type="EMBL" id="BAABIS010000001">
    <property type="protein sequence ID" value="GAA4832372.1"/>
    <property type="molecule type" value="Genomic_DNA"/>
</dbReference>
<sequence length="249" mass="27622">MVVYPASLDLPHALVEWVTMLIVTREGDRRCKLRPSQRAIVALVYLRKHDTLAQIAAGFGISVGTAHAYVRAVTGHLARKAPGLTRALRETDGAYVLVDGTLAECDRVGDGRADYSGKHRRHGVNLQVITNPVGKLAWISRPLPGRIHDLTAARHHRIVETCARLRIPALADLAYTGAGPGVAVPVRRRPKRELTAKERSLNKAHARLRCPVERGVATLKHWRIFRHARCSPNWLTSAARAVLTLERQR</sequence>
<evidence type="ECO:0000313" key="6">
    <source>
        <dbReference type="EMBL" id="GAA4830299.1"/>
    </source>
</evidence>
<feature type="domain" description="DDE Tnp4" evidence="3">
    <location>
        <begin position="98"/>
        <end position="233"/>
    </location>
</feature>
<keyword evidence="11" id="KW-1185">Reference proteome</keyword>
<reference evidence="11" key="2">
    <citation type="journal article" date="2019" name="Int. J. Syst. Evol. Microbiol.">
        <title>The Global Catalogue of Microorganisms (GCM) 10K type strain sequencing project: providing services to taxonomists for standard genome sequencing and annotation.</title>
        <authorList>
            <consortium name="The Broad Institute Genomics Platform"/>
            <consortium name="The Broad Institute Genome Sequencing Center for Infectious Disease"/>
            <person name="Wu L."/>
            <person name="Ma J."/>
        </authorList>
    </citation>
    <scope>NUCLEOTIDE SEQUENCE [LARGE SCALE GENOMIC DNA]</scope>
    <source>
        <strain evidence="11">JCM 13006</strain>
    </source>
</reference>
<dbReference type="EMBL" id="BAABIS010000001">
    <property type="protein sequence ID" value="GAA4834784.1"/>
    <property type="molecule type" value="Genomic_DNA"/>
</dbReference>
<evidence type="ECO:0000256" key="1">
    <source>
        <dbReference type="ARBA" id="ARBA00001968"/>
    </source>
</evidence>
<dbReference type="EMBL" id="BAABIS010000001">
    <property type="protein sequence ID" value="GAA4830221.1"/>
    <property type="molecule type" value="Genomic_DNA"/>
</dbReference>
<evidence type="ECO:0000313" key="11">
    <source>
        <dbReference type="Proteomes" id="UP001501752"/>
    </source>
</evidence>
<evidence type="ECO:0000259" key="3">
    <source>
        <dbReference type="Pfam" id="PF13359"/>
    </source>
</evidence>